<protein>
    <submittedName>
        <fullName evidence="3">Uncharacterized protein</fullName>
    </submittedName>
</protein>
<evidence type="ECO:0000313" key="3">
    <source>
        <dbReference type="EMBL" id="MFC4133186.1"/>
    </source>
</evidence>
<evidence type="ECO:0000313" key="4">
    <source>
        <dbReference type="Proteomes" id="UP001595816"/>
    </source>
</evidence>
<evidence type="ECO:0000256" key="2">
    <source>
        <dbReference type="SAM" id="SignalP"/>
    </source>
</evidence>
<name>A0ABV8LQ96_9ACTN</name>
<keyword evidence="1" id="KW-1133">Transmembrane helix</keyword>
<keyword evidence="1" id="KW-0472">Membrane</keyword>
<keyword evidence="1" id="KW-0812">Transmembrane</keyword>
<gene>
    <name evidence="3" type="ORF">ACFOZ4_21470</name>
</gene>
<dbReference type="RefSeq" id="WP_253761006.1">
    <property type="nucleotide sequence ID" value="NZ_JAMZDZ010000001.1"/>
</dbReference>
<feature type="transmembrane region" description="Helical" evidence="1">
    <location>
        <begin position="141"/>
        <end position="161"/>
    </location>
</feature>
<accession>A0ABV8LQ96</accession>
<keyword evidence="2" id="KW-0732">Signal</keyword>
<dbReference type="EMBL" id="JBHSAY010000010">
    <property type="protein sequence ID" value="MFC4133186.1"/>
    <property type="molecule type" value="Genomic_DNA"/>
</dbReference>
<feature type="signal peptide" evidence="2">
    <location>
        <begin position="1"/>
        <end position="32"/>
    </location>
</feature>
<evidence type="ECO:0000256" key="1">
    <source>
        <dbReference type="SAM" id="Phobius"/>
    </source>
</evidence>
<keyword evidence="4" id="KW-1185">Reference proteome</keyword>
<sequence>MRAVLSRLAVGGAALLAGAATLLLGPAVPAHADTVFIEVNPSTILAGYQVALRGSCGANPNAAKATSTAFGTVTLTPEKGFLIGSATIPSDKKPAGYSVKLTCASGSTATTTVWVISASSTPTKGPNTGGGYLAHGGGGTALLAGGLAAMAAGGALAFWTARRRREVRQ</sequence>
<dbReference type="Proteomes" id="UP001595816">
    <property type="component" value="Unassembled WGS sequence"/>
</dbReference>
<organism evidence="3 4">
    <name type="scientific">Hamadaea flava</name>
    <dbReference type="NCBI Taxonomy" id="1742688"/>
    <lineage>
        <taxon>Bacteria</taxon>
        <taxon>Bacillati</taxon>
        <taxon>Actinomycetota</taxon>
        <taxon>Actinomycetes</taxon>
        <taxon>Micromonosporales</taxon>
        <taxon>Micromonosporaceae</taxon>
        <taxon>Hamadaea</taxon>
    </lineage>
</organism>
<feature type="chain" id="PRO_5045416753" evidence="2">
    <location>
        <begin position="33"/>
        <end position="169"/>
    </location>
</feature>
<proteinExistence type="predicted"/>
<comment type="caution">
    <text evidence="3">The sequence shown here is derived from an EMBL/GenBank/DDBJ whole genome shotgun (WGS) entry which is preliminary data.</text>
</comment>
<reference evidence="4" key="1">
    <citation type="journal article" date="2019" name="Int. J. Syst. Evol. Microbiol.">
        <title>The Global Catalogue of Microorganisms (GCM) 10K type strain sequencing project: providing services to taxonomists for standard genome sequencing and annotation.</title>
        <authorList>
            <consortium name="The Broad Institute Genomics Platform"/>
            <consortium name="The Broad Institute Genome Sequencing Center for Infectious Disease"/>
            <person name="Wu L."/>
            <person name="Ma J."/>
        </authorList>
    </citation>
    <scope>NUCLEOTIDE SEQUENCE [LARGE SCALE GENOMIC DNA]</scope>
    <source>
        <strain evidence="4">CGMCC 4.7289</strain>
    </source>
</reference>